<gene>
    <name evidence="8" type="ORF">OC846_005251</name>
</gene>
<dbReference type="InterPro" id="IPR012919">
    <property type="entry name" value="SUN_dom"/>
</dbReference>
<feature type="compositionally biased region" description="Polar residues" evidence="5">
    <location>
        <begin position="1437"/>
        <end position="1450"/>
    </location>
</feature>
<dbReference type="GO" id="GO:0016020">
    <property type="term" value="C:membrane"/>
    <property type="evidence" value="ECO:0007669"/>
    <property type="project" value="InterPro"/>
</dbReference>
<feature type="compositionally biased region" description="Polar residues" evidence="5">
    <location>
        <begin position="280"/>
        <end position="291"/>
    </location>
</feature>
<protein>
    <recommendedName>
        <fullName evidence="7">SUN domain-containing protein</fullName>
    </recommendedName>
</protein>
<feature type="compositionally biased region" description="Polar residues" evidence="5">
    <location>
        <begin position="827"/>
        <end position="850"/>
    </location>
</feature>
<keyword evidence="9" id="KW-1185">Reference proteome</keyword>
<dbReference type="Proteomes" id="UP001176517">
    <property type="component" value="Unassembled WGS sequence"/>
</dbReference>
<dbReference type="InterPro" id="IPR045120">
    <property type="entry name" value="Suco/Slp1-like"/>
</dbReference>
<dbReference type="PANTHER" id="PTHR12953">
    <property type="entry name" value="MEMBRANE PROTEIN CH1 RELATED"/>
    <property type="match status" value="1"/>
</dbReference>
<feature type="region of interest" description="Disordered" evidence="5">
    <location>
        <begin position="1181"/>
        <end position="1263"/>
    </location>
</feature>
<feature type="compositionally biased region" description="Polar residues" evidence="5">
    <location>
        <begin position="979"/>
        <end position="989"/>
    </location>
</feature>
<accession>A0AAN6JQ44</accession>
<sequence>MSDSSSGSSASRRLAFADVLARAYDDLTPSSSANIMVSSSEDEHCHQSIQSAPAIMSPPNEESNCAMKGSAQEGVTSLPEGRAERSQHRRKRKSRWLYPGVLSAAAILGLAMGVGSVNAILAPGDDPEPAANASATVAIRNENASILPTPEPTPPQVLVTNATIDADNLPSSTHNQISSEAPTTEAHTPTTTAIFRPLKRDASSYSASLVARDPPQQAVFEAVSSGVQLHSPTSASTLTPTFSPSSATTVPQVTDASDITTSATTESKVPTPVVSDTFVPATSASQGSVTPEASRPPSTLESEPLSAESSSFGPASSIGTSAPYAVPTTTSSTEASTQTSSSEQSSSGSPATTESPASTQASASSSATASAPITNSKPAEGNPAPLLAQLKHRWNFASADCAAVVHRTSPGTKFASSILNEKKDRYMRSPCTRSRNSQDDHGQFVILELCDDIMIDTVVLGNYEFFSSQFKRFRLRAAAKLHAREEEWYDFGTFRARNSRGEQVFVVNSRYDEGESVTASTTGDVIPGYDGEDGTGSGSGEGDGGADTPPPPLRPPSSSASRKVARFFRYVRIDFLEHYGSEFYCPVSVVRVFGMTALDEFYSDQEAHAAGEGGAGGVSAPVSMNDPIVATVVELADQLDFAYQYAANGWGNPPGHTSTELNEDRLIGDGSVMSDKASLAEGGVDGHAGQITSPFDDMENMINAAAAAVASPSSSSVLSTHGASILQSNRPHHNAAMHWKKEQEAASRSSAAATVAAMTNEEDAETYRIDVNAGQPHIHVKIPGAGSALGADPVVVLMPAQTTCAPEEEASREQGQSELNDAPQVPDSITSSAGVPHTVTNHNMPVSTASALPETVPQPRSSVQVDLPPATSSKITSSPPLTSESIASAAEIPSSSTTPEGATHLQSVSPSSSAGQNANSSEPPGSAPGSGSPTIQASEQVNATMLAGTERSVPPSLQGGVVPPGQDAATAKLVNVTASGAPSSASNGKPSHIPSSRPASSASYSSSVPVAPPASAHAEPPHRPPPPPPPSSGGAGTESIYRAINKRLSALEYNSTLNLAFIEHSQRLLRDGFTTMAERHQARIDEMVRVLNASNWRQFDLLRRRTQVDLQRALFESEMRRQQADSERSAMISQIHLLTEEVLMQKRISLAQLVLIFGLFVFVTLTRGIRAPLIQAGLGSRLGVSSRPSTPNPSSVGGPNSAHPTTAENAAASSTGFGLLPPGNFLRQRLNRSRRVSAPTTSVAPTVRPASAHGDPTHVAHQPMDRSRLSIVVPSQSQPTSVYRLNSGASSPNGSILELNEVPPQTHRGIIGEHWRERMRSNGTGSVVSFLEDHFSDLNEEDFEGLDGDDPDGISGSRARDSKGVSEALRRRSTSTTTSVTSASVRSGGSDSKSVTFVAGNNGPVTTSSKLLPTAPPPFTVKKEEDDEVARNAALLRSNSTSGGFTSVMSHKNRKKKRGASLLGKLGNGTTQNAGNSPGTI</sequence>
<dbReference type="PANTHER" id="PTHR12953:SF0">
    <property type="entry name" value="SUN DOMAIN-CONTAINING OSSIFICATION FACTOR"/>
    <property type="match status" value="1"/>
</dbReference>
<proteinExistence type="predicted"/>
<feature type="compositionally biased region" description="Low complexity" evidence="5">
    <location>
        <begin position="254"/>
        <end position="265"/>
    </location>
</feature>
<feature type="region of interest" description="Disordered" evidence="5">
    <location>
        <begin position="1341"/>
        <end position="1416"/>
    </location>
</feature>
<feature type="compositionally biased region" description="Polar residues" evidence="5">
    <location>
        <begin position="1186"/>
        <end position="1216"/>
    </location>
</feature>
<feature type="region of interest" description="Disordered" evidence="5">
    <location>
        <begin position="1435"/>
        <end position="1481"/>
    </location>
</feature>
<organism evidence="8 9">
    <name type="scientific">Tilletia horrida</name>
    <dbReference type="NCBI Taxonomy" id="155126"/>
    <lineage>
        <taxon>Eukaryota</taxon>
        <taxon>Fungi</taxon>
        <taxon>Dikarya</taxon>
        <taxon>Basidiomycota</taxon>
        <taxon>Ustilaginomycotina</taxon>
        <taxon>Exobasidiomycetes</taxon>
        <taxon>Tilletiales</taxon>
        <taxon>Tilletiaceae</taxon>
        <taxon>Tilletia</taxon>
    </lineage>
</organism>
<feature type="region of interest" description="Disordered" evidence="5">
    <location>
        <begin position="517"/>
        <end position="560"/>
    </location>
</feature>
<evidence type="ECO:0000256" key="2">
    <source>
        <dbReference type="ARBA" id="ARBA00022692"/>
    </source>
</evidence>
<keyword evidence="4 6" id="KW-0472">Membrane</keyword>
<reference evidence="8" key="1">
    <citation type="journal article" date="2023" name="PhytoFront">
        <title>Draft Genome Resources of Seven Strains of Tilletia horrida, Causal Agent of Kernel Smut of Rice.</title>
        <authorList>
            <person name="Khanal S."/>
            <person name="Antony Babu S."/>
            <person name="Zhou X.G."/>
        </authorList>
    </citation>
    <scope>NUCLEOTIDE SEQUENCE</scope>
    <source>
        <strain evidence="8">TX6</strain>
    </source>
</reference>
<dbReference type="EMBL" id="JAPDMZ010000191">
    <property type="protein sequence ID" value="KAK0546484.1"/>
    <property type="molecule type" value="Genomic_DNA"/>
</dbReference>
<feature type="region of interest" description="Disordered" evidence="5">
    <location>
        <begin position="803"/>
        <end position="935"/>
    </location>
</feature>
<feature type="region of interest" description="Disordered" evidence="5">
    <location>
        <begin position="38"/>
        <end position="91"/>
    </location>
</feature>
<feature type="compositionally biased region" description="Low complexity" evidence="5">
    <location>
        <begin position="990"/>
        <end position="1018"/>
    </location>
</feature>
<feature type="compositionally biased region" description="Acidic residues" evidence="5">
    <location>
        <begin position="1341"/>
        <end position="1352"/>
    </location>
</feature>
<feature type="region of interest" description="Disordered" evidence="5">
    <location>
        <begin position="230"/>
        <end position="384"/>
    </location>
</feature>
<feature type="compositionally biased region" description="Polar residues" evidence="5">
    <location>
        <begin position="858"/>
        <end position="881"/>
    </location>
</feature>
<evidence type="ECO:0000256" key="6">
    <source>
        <dbReference type="SAM" id="Phobius"/>
    </source>
</evidence>
<keyword evidence="3 6" id="KW-1133">Transmembrane helix</keyword>
<dbReference type="PROSITE" id="PS51469">
    <property type="entry name" value="SUN"/>
    <property type="match status" value="1"/>
</dbReference>
<comment type="subcellular location">
    <subcellularLocation>
        <location evidence="1">Endomembrane system</location>
    </subcellularLocation>
</comment>
<feature type="compositionally biased region" description="Polar residues" evidence="5">
    <location>
        <begin position="230"/>
        <end position="252"/>
    </location>
</feature>
<evidence type="ECO:0000256" key="4">
    <source>
        <dbReference type="ARBA" id="ARBA00023136"/>
    </source>
</evidence>
<comment type="caution">
    <text evidence="8">The sequence shown here is derived from an EMBL/GenBank/DDBJ whole genome shotgun (WGS) entry which is preliminary data.</text>
</comment>
<feature type="compositionally biased region" description="Polar residues" evidence="5">
    <location>
        <begin position="904"/>
        <end position="919"/>
    </location>
</feature>
<name>A0AAN6JQ44_9BASI</name>
<evidence type="ECO:0000259" key="7">
    <source>
        <dbReference type="PROSITE" id="PS51469"/>
    </source>
</evidence>
<dbReference type="GO" id="GO:0012505">
    <property type="term" value="C:endomembrane system"/>
    <property type="evidence" value="ECO:0007669"/>
    <property type="project" value="UniProtKB-SubCell"/>
</dbReference>
<feature type="transmembrane region" description="Helical" evidence="6">
    <location>
        <begin position="96"/>
        <end position="121"/>
    </location>
</feature>
<feature type="compositionally biased region" description="Low complexity" evidence="5">
    <location>
        <begin position="882"/>
        <end position="899"/>
    </location>
</feature>
<evidence type="ECO:0000256" key="3">
    <source>
        <dbReference type="ARBA" id="ARBA00022989"/>
    </source>
</evidence>
<feature type="compositionally biased region" description="Gly residues" evidence="5">
    <location>
        <begin position="534"/>
        <end position="545"/>
    </location>
</feature>
<feature type="compositionally biased region" description="Polar residues" evidence="5">
    <location>
        <begin position="1468"/>
        <end position="1481"/>
    </location>
</feature>
<feature type="region of interest" description="Disordered" evidence="5">
    <location>
        <begin position="979"/>
        <end position="1037"/>
    </location>
</feature>
<evidence type="ECO:0000313" key="9">
    <source>
        <dbReference type="Proteomes" id="UP001176517"/>
    </source>
</evidence>
<dbReference type="Pfam" id="PF07738">
    <property type="entry name" value="Sad1_UNC"/>
    <property type="match status" value="2"/>
</dbReference>
<feature type="compositionally biased region" description="Low complexity" evidence="5">
    <location>
        <begin position="295"/>
        <end position="376"/>
    </location>
</feature>
<feature type="domain" description="SUN" evidence="7">
    <location>
        <begin position="368"/>
        <end position="597"/>
    </location>
</feature>
<feature type="compositionally biased region" description="Low complexity" evidence="5">
    <location>
        <begin position="1374"/>
        <end position="1390"/>
    </location>
</feature>
<evidence type="ECO:0000256" key="1">
    <source>
        <dbReference type="ARBA" id="ARBA00004308"/>
    </source>
</evidence>
<feature type="compositionally biased region" description="Low complexity" evidence="5">
    <location>
        <begin position="920"/>
        <end position="933"/>
    </location>
</feature>
<dbReference type="GO" id="GO:0034975">
    <property type="term" value="P:protein folding in endoplasmic reticulum"/>
    <property type="evidence" value="ECO:0007669"/>
    <property type="project" value="TreeGrafter"/>
</dbReference>
<keyword evidence="2 6" id="KW-0812">Transmembrane</keyword>
<evidence type="ECO:0000256" key="5">
    <source>
        <dbReference type="SAM" id="MobiDB-lite"/>
    </source>
</evidence>
<feature type="compositionally biased region" description="Basic and acidic residues" evidence="5">
    <location>
        <begin position="1358"/>
        <end position="1370"/>
    </location>
</feature>
<dbReference type="GO" id="GO:0005737">
    <property type="term" value="C:cytoplasm"/>
    <property type="evidence" value="ECO:0007669"/>
    <property type="project" value="TreeGrafter"/>
</dbReference>
<evidence type="ECO:0000313" key="8">
    <source>
        <dbReference type="EMBL" id="KAK0546484.1"/>
    </source>
</evidence>